<dbReference type="GO" id="GO:0030295">
    <property type="term" value="F:protein kinase activator activity"/>
    <property type="evidence" value="ECO:0007669"/>
    <property type="project" value="TreeGrafter"/>
</dbReference>
<evidence type="ECO:0000256" key="6">
    <source>
        <dbReference type="ARBA" id="ARBA00022777"/>
    </source>
</evidence>
<dbReference type="PANTHER" id="PTHR42878">
    <property type="entry name" value="TWO-COMPONENT HISTIDINE KINASE"/>
    <property type="match status" value="1"/>
</dbReference>
<name>A0A163CYN3_9FLAO</name>
<keyword evidence="3" id="KW-0597">Phosphoprotein</keyword>
<feature type="domain" description="Histidine kinase" evidence="10">
    <location>
        <begin position="143"/>
        <end position="352"/>
    </location>
</feature>
<dbReference type="Pfam" id="PF00512">
    <property type="entry name" value="HisKA"/>
    <property type="match status" value="1"/>
</dbReference>
<dbReference type="InterPro" id="IPR005467">
    <property type="entry name" value="His_kinase_dom"/>
</dbReference>
<keyword evidence="4" id="KW-0808">Transferase</keyword>
<keyword evidence="7" id="KW-0067">ATP-binding</keyword>
<dbReference type="InterPro" id="IPR050351">
    <property type="entry name" value="BphY/WalK/GraS-like"/>
</dbReference>
<dbReference type="Proteomes" id="UP000076715">
    <property type="component" value="Unassembled WGS sequence"/>
</dbReference>
<proteinExistence type="predicted"/>
<evidence type="ECO:0000256" key="3">
    <source>
        <dbReference type="ARBA" id="ARBA00022553"/>
    </source>
</evidence>
<dbReference type="InterPro" id="IPR036890">
    <property type="entry name" value="HATPase_C_sf"/>
</dbReference>
<evidence type="ECO:0000256" key="4">
    <source>
        <dbReference type="ARBA" id="ARBA00022679"/>
    </source>
</evidence>
<dbReference type="AlphaFoldDB" id="A0A163CYN3"/>
<evidence type="ECO:0000256" key="7">
    <source>
        <dbReference type="ARBA" id="ARBA00022840"/>
    </source>
</evidence>
<dbReference type="GO" id="GO:0007234">
    <property type="term" value="P:osmosensory signaling via phosphorelay pathway"/>
    <property type="evidence" value="ECO:0007669"/>
    <property type="project" value="TreeGrafter"/>
</dbReference>
<dbReference type="InterPro" id="IPR004358">
    <property type="entry name" value="Sig_transdc_His_kin-like_C"/>
</dbReference>
<keyword evidence="6 11" id="KW-0418">Kinase</keyword>
<keyword evidence="5" id="KW-0547">Nucleotide-binding</keyword>
<dbReference type="CDD" id="cd00082">
    <property type="entry name" value="HisKA"/>
    <property type="match status" value="1"/>
</dbReference>
<dbReference type="GO" id="GO:0005524">
    <property type="term" value="F:ATP binding"/>
    <property type="evidence" value="ECO:0007669"/>
    <property type="project" value="UniProtKB-KW"/>
</dbReference>
<organism evidence="11 12">
    <name type="scientific">Aquimarina aggregata</name>
    <dbReference type="NCBI Taxonomy" id="1642818"/>
    <lineage>
        <taxon>Bacteria</taxon>
        <taxon>Pseudomonadati</taxon>
        <taxon>Bacteroidota</taxon>
        <taxon>Flavobacteriia</taxon>
        <taxon>Flavobacteriales</taxon>
        <taxon>Flavobacteriaceae</taxon>
        <taxon>Aquimarina</taxon>
    </lineage>
</organism>
<evidence type="ECO:0000313" key="12">
    <source>
        <dbReference type="Proteomes" id="UP000076715"/>
    </source>
</evidence>
<evidence type="ECO:0000256" key="1">
    <source>
        <dbReference type="ARBA" id="ARBA00000085"/>
    </source>
</evidence>
<keyword evidence="8" id="KW-0902">Two-component regulatory system</keyword>
<comment type="catalytic activity">
    <reaction evidence="1">
        <text>ATP + protein L-histidine = ADP + protein N-phospho-L-histidine.</text>
        <dbReference type="EC" id="2.7.13.3"/>
    </reaction>
</comment>
<keyword evidence="12" id="KW-1185">Reference proteome</keyword>
<evidence type="ECO:0000256" key="9">
    <source>
        <dbReference type="SAM" id="Coils"/>
    </source>
</evidence>
<dbReference type="Pfam" id="PF02518">
    <property type="entry name" value="HATPase_c"/>
    <property type="match status" value="1"/>
</dbReference>
<dbReference type="GO" id="GO:0000156">
    <property type="term" value="F:phosphorelay response regulator activity"/>
    <property type="evidence" value="ECO:0007669"/>
    <property type="project" value="TreeGrafter"/>
</dbReference>
<evidence type="ECO:0000256" key="5">
    <source>
        <dbReference type="ARBA" id="ARBA00022741"/>
    </source>
</evidence>
<feature type="coiled-coil region" evidence="9">
    <location>
        <begin position="52"/>
        <end position="79"/>
    </location>
</feature>
<dbReference type="SMART" id="SM00388">
    <property type="entry name" value="HisKA"/>
    <property type="match status" value="1"/>
</dbReference>
<dbReference type="OrthoDB" id="9811889at2"/>
<evidence type="ECO:0000313" key="11">
    <source>
        <dbReference type="EMBL" id="KZS42868.1"/>
    </source>
</evidence>
<accession>A0A163CYN3</accession>
<evidence type="ECO:0000259" key="10">
    <source>
        <dbReference type="PROSITE" id="PS50109"/>
    </source>
</evidence>
<dbReference type="Gene3D" id="3.30.565.10">
    <property type="entry name" value="Histidine kinase-like ATPase, C-terminal domain"/>
    <property type="match status" value="1"/>
</dbReference>
<reference evidence="11 12" key="1">
    <citation type="submission" date="2016-01" db="EMBL/GenBank/DDBJ databases">
        <title>The draft genome sequence of Aquimarina sp. RZW4-3-2.</title>
        <authorList>
            <person name="Wang Y."/>
        </authorList>
    </citation>
    <scope>NUCLEOTIDE SEQUENCE [LARGE SCALE GENOMIC DNA]</scope>
    <source>
        <strain evidence="11 12">RZW4-3-2</strain>
    </source>
</reference>
<dbReference type="Gene3D" id="1.10.287.130">
    <property type="match status" value="1"/>
</dbReference>
<dbReference type="STRING" id="1642818.AWE51_15990"/>
<dbReference type="EC" id="2.7.13.3" evidence="2"/>
<dbReference type="SUPFAM" id="SSF47384">
    <property type="entry name" value="Homodimeric domain of signal transducing histidine kinase"/>
    <property type="match status" value="1"/>
</dbReference>
<keyword evidence="9" id="KW-0175">Coiled coil</keyword>
<sequence length="352" mass="40821">MHSLLARQIRKFLDQDSKSSEEMNTFFMAINKSYQNYEDQFSMLQRAMSISSQELFDANQRLQQEAEQQKKVIASLTDATKMLQSITFKNEKGNQQGKELTGIELANLIEKQAFQISEIERQREVLLKDLEKSNRDLNDYAHVVSHDLKSPLRTINTLINWIKEDNQGTLETATKDNLDLIDQNIEKMDNLINGILEYSIVDDKSRTLEYNIDLNDLIKEIIHLTQIPDHIHISAKNTLPVIYADPSRIKQLFQNLITNAIKAMDKERGEIYILFQETDNFWQFAVQDNGKGISKKYHNKIFEIFQTLDDKKISTGIGLSIVKKIVEFYDGKIWIESKEGVGTTFNFTLKKE</sequence>
<dbReference type="SMART" id="SM00387">
    <property type="entry name" value="HATPase_c"/>
    <property type="match status" value="1"/>
</dbReference>
<dbReference type="EMBL" id="LQRT01000001">
    <property type="protein sequence ID" value="KZS42868.1"/>
    <property type="molecule type" value="Genomic_DNA"/>
</dbReference>
<dbReference type="SUPFAM" id="SSF55874">
    <property type="entry name" value="ATPase domain of HSP90 chaperone/DNA topoisomerase II/histidine kinase"/>
    <property type="match status" value="1"/>
</dbReference>
<evidence type="ECO:0000256" key="2">
    <source>
        <dbReference type="ARBA" id="ARBA00012438"/>
    </source>
</evidence>
<comment type="caution">
    <text evidence="11">The sequence shown here is derived from an EMBL/GenBank/DDBJ whole genome shotgun (WGS) entry which is preliminary data.</text>
</comment>
<gene>
    <name evidence="11" type="ORF">AWE51_15990</name>
</gene>
<evidence type="ECO:0000256" key="8">
    <source>
        <dbReference type="ARBA" id="ARBA00023012"/>
    </source>
</evidence>
<dbReference type="FunFam" id="3.30.565.10:FF:000006">
    <property type="entry name" value="Sensor histidine kinase WalK"/>
    <property type="match status" value="1"/>
</dbReference>
<dbReference type="GO" id="GO:0000155">
    <property type="term" value="F:phosphorelay sensor kinase activity"/>
    <property type="evidence" value="ECO:0007669"/>
    <property type="project" value="InterPro"/>
</dbReference>
<dbReference type="InterPro" id="IPR036097">
    <property type="entry name" value="HisK_dim/P_sf"/>
</dbReference>
<dbReference type="InterPro" id="IPR003594">
    <property type="entry name" value="HATPase_dom"/>
</dbReference>
<protein>
    <recommendedName>
        <fullName evidence="2">histidine kinase</fullName>
        <ecNumber evidence="2">2.7.13.3</ecNumber>
    </recommendedName>
</protein>
<dbReference type="PROSITE" id="PS50109">
    <property type="entry name" value="HIS_KIN"/>
    <property type="match status" value="1"/>
</dbReference>
<dbReference type="PANTHER" id="PTHR42878:SF7">
    <property type="entry name" value="SENSOR HISTIDINE KINASE GLRK"/>
    <property type="match status" value="1"/>
</dbReference>
<dbReference type="InterPro" id="IPR003661">
    <property type="entry name" value="HisK_dim/P_dom"/>
</dbReference>
<dbReference type="PRINTS" id="PR00344">
    <property type="entry name" value="BCTRLSENSOR"/>
</dbReference>